<dbReference type="GO" id="GO:0005634">
    <property type="term" value="C:nucleus"/>
    <property type="evidence" value="ECO:0007669"/>
    <property type="project" value="TreeGrafter"/>
</dbReference>
<dbReference type="STRING" id="1392250.A0A2I2FSI8"/>
<evidence type="ECO:0000256" key="2">
    <source>
        <dbReference type="ARBA" id="ARBA00022857"/>
    </source>
</evidence>
<evidence type="ECO:0000256" key="1">
    <source>
        <dbReference type="ARBA" id="ARBA00006328"/>
    </source>
</evidence>
<dbReference type="PANTHER" id="PTHR42748:SF7">
    <property type="entry name" value="NMRA LIKE REDOX SENSOR 1-RELATED"/>
    <property type="match status" value="1"/>
</dbReference>
<reference evidence="4 5" key="1">
    <citation type="submission" date="2016-12" db="EMBL/GenBank/DDBJ databases">
        <title>The genomes of Aspergillus section Nigri reveals drivers in fungal speciation.</title>
        <authorList>
            <consortium name="DOE Joint Genome Institute"/>
            <person name="Vesth T.C."/>
            <person name="Nybo J."/>
            <person name="Theobald S."/>
            <person name="Brandl J."/>
            <person name="Frisvad J.C."/>
            <person name="Nielsen K.F."/>
            <person name="Lyhne E.K."/>
            <person name="Kogle M.E."/>
            <person name="Kuo A."/>
            <person name="Riley R."/>
            <person name="Clum A."/>
            <person name="Nolan M."/>
            <person name="Lipzen A."/>
            <person name="Salamov A."/>
            <person name="Henrissat B."/>
            <person name="Wiebenga A."/>
            <person name="De Vries R.P."/>
            <person name="Grigoriev I.V."/>
            <person name="Mortensen U.H."/>
            <person name="Andersen M.R."/>
            <person name="Baker S.E."/>
        </authorList>
    </citation>
    <scope>NUCLEOTIDE SEQUENCE [LARGE SCALE GENOMIC DNA]</scope>
    <source>
        <strain evidence="4 5">IBT 23096</strain>
    </source>
</reference>
<name>A0A2I2FSI8_9EURO</name>
<dbReference type="InterPro" id="IPR051164">
    <property type="entry name" value="NmrA-like_oxidored"/>
</dbReference>
<dbReference type="Proteomes" id="UP000234275">
    <property type="component" value="Unassembled WGS sequence"/>
</dbReference>
<dbReference type="Gene3D" id="3.90.25.10">
    <property type="entry name" value="UDP-galactose 4-epimerase, domain 1"/>
    <property type="match status" value="1"/>
</dbReference>
<evidence type="ECO:0000313" key="4">
    <source>
        <dbReference type="EMBL" id="PLB43605.1"/>
    </source>
</evidence>
<accession>A0A2I2FSI8</accession>
<dbReference type="GeneID" id="36554879"/>
<dbReference type="EMBL" id="MSFO01000010">
    <property type="protein sequence ID" value="PLB43605.1"/>
    <property type="molecule type" value="Genomic_DNA"/>
</dbReference>
<protein>
    <submittedName>
        <fullName evidence="4">Putative hscarg dehydrogenase</fullName>
    </submittedName>
</protein>
<dbReference type="AlphaFoldDB" id="A0A2I2FSI8"/>
<dbReference type="SUPFAM" id="SSF51735">
    <property type="entry name" value="NAD(P)-binding Rossmann-fold domains"/>
    <property type="match status" value="1"/>
</dbReference>
<evidence type="ECO:0000259" key="3">
    <source>
        <dbReference type="Pfam" id="PF05368"/>
    </source>
</evidence>
<proteinExistence type="inferred from homology"/>
<comment type="similarity">
    <text evidence="1">Belongs to the NmrA-type oxidoreductase family.</text>
</comment>
<dbReference type="VEuPathDB" id="FungiDB:P170DRAFT_417806"/>
<sequence length="340" mass="37221">MPASPRTISVFGATGLQGGSVVRSLLRDKISSFKVRAITRDTSSEKAQTLHRLGAELVQADGWNQGEVRDAVSGSWAAFVNTNSDDPIFLNPEGPTEFELGKSIIDGICSARVKNVILSTMKPAGEATGGKLAIRTMDMKARIECYAKQTGNFDTICSVHAGWYYEFFLSETMAHLHSGFPYHPDREGYLSLHLPRWGDEKDEGVPFLATADDFGDIVHGMLLDIEASNGKHIQGVSEIFTLPEFVDIYARVTGEKARYVPLPSWERLGEGIPEMEDARLLFAYGELTGGRYFGNEPSSTAEAASLKRLAASAQGKDGGDLQLTTLASFFERHFKNNEEA</sequence>
<comment type="caution">
    <text evidence="4">The sequence shown here is derived from an EMBL/GenBank/DDBJ whole genome shotgun (WGS) entry which is preliminary data.</text>
</comment>
<keyword evidence="2" id="KW-0521">NADP</keyword>
<dbReference type="OrthoDB" id="300709at2759"/>
<dbReference type="InterPro" id="IPR036291">
    <property type="entry name" value="NAD(P)-bd_dom_sf"/>
</dbReference>
<dbReference type="RefSeq" id="XP_024698907.1">
    <property type="nucleotide sequence ID" value="XM_024847180.1"/>
</dbReference>
<dbReference type="PANTHER" id="PTHR42748">
    <property type="entry name" value="NITROGEN METABOLITE REPRESSION PROTEIN NMRA FAMILY MEMBER"/>
    <property type="match status" value="1"/>
</dbReference>
<organism evidence="4 5">
    <name type="scientific">Aspergillus steynii IBT 23096</name>
    <dbReference type="NCBI Taxonomy" id="1392250"/>
    <lineage>
        <taxon>Eukaryota</taxon>
        <taxon>Fungi</taxon>
        <taxon>Dikarya</taxon>
        <taxon>Ascomycota</taxon>
        <taxon>Pezizomycotina</taxon>
        <taxon>Eurotiomycetes</taxon>
        <taxon>Eurotiomycetidae</taxon>
        <taxon>Eurotiales</taxon>
        <taxon>Aspergillaceae</taxon>
        <taxon>Aspergillus</taxon>
        <taxon>Aspergillus subgen. Circumdati</taxon>
    </lineage>
</organism>
<dbReference type="InterPro" id="IPR008030">
    <property type="entry name" value="NmrA-like"/>
</dbReference>
<keyword evidence="5" id="KW-1185">Reference proteome</keyword>
<feature type="domain" description="NmrA-like" evidence="3">
    <location>
        <begin position="6"/>
        <end position="280"/>
    </location>
</feature>
<evidence type="ECO:0000313" key="5">
    <source>
        <dbReference type="Proteomes" id="UP000234275"/>
    </source>
</evidence>
<dbReference type="Pfam" id="PF05368">
    <property type="entry name" value="NmrA"/>
    <property type="match status" value="1"/>
</dbReference>
<dbReference type="Gene3D" id="3.40.50.720">
    <property type="entry name" value="NAD(P)-binding Rossmann-like Domain"/>
    <property type="match status" value="1"/>
</dbReference>
<gene>
    <name evidence="4" type="ORF">P170DRAFT_417806</name>
</gene>